<dbReference type="EMBL" id="JACHLR010000033">
    <property type="protein sequence ID" value="MBB4860832.1"/>
    <property type="molecule type" value="Genomic_DNA"/>
</dbReference>
<feature type="transmembrane region" description="Helical" evidence="7">
    <location>
        <begin position="310"/>
        <end position="333"/>
    </location>
</feature>
<evidence type="ECO:0000256" key="3">
    <source>
        <dbReference type="ARBA" id="ARBA00022475"/>
    </source>
</evidence>
<keyword evidence="9" id="KW-1185">Reference proteome</keyword>
<sequence length="492" mass="53608">MYAMINVLSPDTEALAPAAKRRPPSLRRDAAWTAADTLVSAGLAFLFRLVVARFVAPAEFGVFALALTTFAIVQVFNEFGMAATVIQRSEERFTREVVDTAYAASTLVSAGLFAANILVIAPLTAWVYESERVGVVTAVIGVSFLFTPTVSISRALLFRARDYRAVTIARMVSTLFSLIAACIVLALYRDVWSLVVQIVSSQILLAIAMWRVSDWRPRFAISRSTFREMFGYSGFVFANDLMVSVARNFDVITLGRILTQNQVGLYSLAFYITDIVRMNLMSILNRVMFTKYSSVQGDLQLIRHFYLRTLYANCLVIYPIMLAIILFGPTLAVRFLGAEWSGMSLALQALALGVMFHAAGGTTSTVYKAVGRPGLDLALFALTSVAFLLPALIGGALIAGISGAAIAVAANKAVSVAIRQIFLDRLIGDVTEHVIVVLARVLLLQLPIVALALAARLLFPGGGWERDLVTAIISAIVYVPIMISRVREARDR</sequence>
<dbReference type="InterPro" id="IPR050833">
    <property type="entry name" value="Poly_Biosynth_Transport"/>
</dbReference>
<feature type="transmembrane region" description="Helical" evidence="7">
    <location>
        <begin position="345"/>
        <end position="367"/>
    </location>
</feature>
<evidence type="ECO:0000313" key="9">
    <source>
        <dbReference type="Proteomes" id="UP000555448"/>
    </source>
</evidence>
<gene>
    <name evidence="8" type="ORF">HNO88_004177</name>
</gene>
<feature type="transmembrane region" description="Helical" evidence="7">
    <location>
        <begin position="168"/>
        <end position="188"/>
    </location>
</feature>
<keyword evidence="6 7" id="KW-0472">Membrane</keyword>
<dbReference type="CDD" id="cd13127">
    <property type="entry name" value="MATE_tuaB_like"/>
    <property type="match status" value="1"/>
</dbReference>
<evidence type="ECO:0000256" key="4">
    <source>
        <dbReference type="ARBA" id="ARBA00022692"/>
    </source>
</evidence>
<comment type="caution">
    <text evidence="8">The sequence shown here is derived from an EMBL/GenBank/DDBJ whole genome shotgun (WGS) entry which is preliminary data.</text>
</comment>
<feature type="transmembrane region" description="Helical" evidence="7">
    <location>
        <begin position="63"/>
        <end position="86"/>
    </location>
</feature>
<evidence type="ECO:0000256" key="1">
    <source>
        <dbReference type="ARBA" id="ARBA00004651"/>
    </source>
</evidence>
<feature type="transmembrane region" description="Helical" evidence="7">
    <location>
        <begin position="404"/>
        <end position="422"/>
    </location>
</feature>
<evidence type="ECO:0000256" key="7">
    <source>
        <dbReference type="SAM" id="Phobius"/>
    </source>
</evidence>
<feature type="transmembrane region" description="Helical" evidence="7">
    <location>
        <begin position="468"/>
        <end position="486"/>
    </location>
</feature>
<dbReference type="PANTHER" id="PTHR30250:SF10">
    <property type="entry name" value="LIPOPOLYSACCHARIDE BIOSYNTHESIS PROTEIN WZXC"/>
    <property type="match status" value="1"/>
</dbReference>
<dbReference type="GO" id="GO:0005886">
    <property type="term" value="C:plasma membrane"/>
    <property type="evidence" value="ECO:0007669"/>
    <property type="project" value="UniProtKB-SubCell"/>
</dbReference>
<dbReference type="AlphaFoldDB" id="A0A7W7KDI2"/>
<dbReference type="Proteomes" id="UP000555448">
    <property type="component" value="Unassembled WGS sequence"/>
</dbReference>
<keyword evidence="5 7" id="KW-1133">Transmembrane helix</keyword>
<reference evidence="8 9" key="1">
    <citation type="submission" date="2020-08" db="EMBL/GenBank/DDBJ databases">
        <title>Functional genomics of gut bacteria from endangered species of beetles.</title>
        <authorList>
            <person name="Carlos-Shanley C."/>
        </authorList>
    </citation>
    <scope>NUCLEOTIDE SEQUENCE [LARGE SCALE GENOMIC DNA]</scope>
    <source>
        <strain evidence="8 9">S00245</strain>
    </source>
</reference>
<feature type="transmembrane region" description="Helical" evidence="7">
    <location>
        <begin position="434"/>
        <end position="456"/>
    </location>
</feature>
<feature type="transmembrane region" description="Helical" evidence="7">
    <location>
        <begin position="30"/>
        <end position="51"/>
    </location>
</feature>
<feature type="transmembrane region" description="Helical" evidence="7">
    <location>
        <begin position="194"/>
        <end position="210"/>
    </location>
</feature>
<feature type="transmembrane region" description="Helical" evidence="7">
    <location>
        <begin position="107"/>
        <end position="128"/>
    </location>
</feature>
<feature type="transmembrane region" description="Helical" evidence="7">
    <location>
        <begin position="134"/>
        <end position="156"/>
    </location>
</feature>
<comment type="similarity">
    <text evidence="2">Belongs to the polysaccharide synthase family.</text>
</comment>
<dbReference type="PANTHER" id="PTHR30250">
    <property type="entry name" value="PST FAMILY PREDICTED COLANIC ACID TRANSPORTER"/>
    <property type="match status" value="1"/>
</dbReference>
<keyword evidence="4 7" id="KW-0812">Transmembrane</keyword>
<dbReference type="Pfam" id="PF13440">
    <property type="entry name" value="Polysacc_synt_3"/>
    <property type="match status" value="1"/>
</dbReference>
<protein>
    <submittedName>
        <fullName evidence="8">O-antigen/teichoic acid export membrane protein</fullName>
    </submittedName>
</protein>
<feature type="transmembrane region" description="Helical" evidence="7">
    <location>
        <begin position="379"/>
        <end position="398"/>
    </location>
</feature>
<evidence type="ECO:0000256" key="6">
    <source>
        <dbReference type="ARBA" id="ARBA00023136"/>
    </source>
</evidence>
<keyword evidence="3" id="KW-1003">Cell membrane</keyword>
<proteinExistence type="inferred from homology"/>
<organism evidence="8 9">
    <name type="scientific">Novosphingobium chloroacetimidivorans</name>
    <dbReference type="NCBI Taxonomy" id="1428314"/>
    <lineage>
        <taxon>Bacteria</taxon>
        <taxon>Pseudomonadati</taxon>
        <taxon>Pseudomonadota</taxon>
        <taxon>Alphaproteobacteria</taxon>
        <taxon>Sphingomonadales</taxon>
        <taxon>Sphingomonadaceae</taxon>
        <taxon>Novosphingobium</taxon>
    </lineage>
</organism>
<evidence type="ECO:0000256" key="2">
    <source>
        <dbReference type="ARBA" id="ARBA00007430"/>
    </source>
</evidence>
<accession>A0A7W7KDI2</accession>
<name>A0A7W7KDI2_9SPHN</name>
<evidence type="ECO:0000256" key="5">
    <source>
        <dbReference type="ARBA" id="ARBA00022989"/>
    </source>
</evidence>
<comment type="subcellular location">
    <subcellularLocation>
        <location evidence="1">Cell membrane</location>
        <topology evidence="1">Multi-pass membrane protein</topology>
    </subcellularLocation>
</comment>
<evidence type="ECO:0000313" key="8">
    <source>
        <dbReference type="EMBL" id="MBB4860832.1"/>
    </source>
</evidence>